<dbReference type="AlphaFoldDB" id="A0A383DQ14"/>
<feature type="non-terminal residue" evidence="1">
    <location>
        <position position="48"/>
    </location>
</feature>
<name>A0A383DQ14_9ZZZZ</name>
<reference evidence="1" key="1">
    <citation type="submission" date="2018-05" db="EMBL/GenBank/DDBJ databases">
        <authorList>
            <person name="Lanie J.A."/>
            <person name="Ng W.-L."/>
            <person name="Kazmierczak K.M."/>
            <person name="Andrzejewski T.M."/>
            <person name="Davidsen T.M."/>
            <person name="Wayne K.J."/>
            <person name="Tettelin H."/>
            <person name="Glass J.I."/>
            <person name="Rusch D."/>
            <person name="Podicherti R."/>
            <person name="Tsui H.-C.T."/>
            <person name="Winkler M.E."/>
        </authorList>
    </citation>
    <scope>NUCLEOTIDE SEQUENCE</scope>
</reference>
<gene>
    <name evidence="1" type="ORF">METZ01_LOCUS499263</name>
</gene>
<protein>
    <submittedName>
        <fullName evidence="1">Uncharacterized protein</fullName>
    </submittedName>
</protein>
<accession>A0A383DQ14</accession>
<sequence>MAIVGSQRPPGAVVGSDLWIQDYVGDPIQAIVRRSPSSRGIWALNPSP</sequence>
<dbReference type="EMBL" id="UINC01219094">
    <property type="protein sequence ID" value="SVE46409.1"/>
    <property type="molecule type" value="Genomic_DNA"/>
</dbReference>
<organism evidence="1">
    <name type="scientific">marine metagenome</name>
    <dbReference type="NCBI Taxonomy" id="408172"/>
    <lineage>
        <taxon>unclassified sequences</taxon>
        <taxon>metagenomes</taxon>
        <taxon>ecological metagenomes</taxon>
    </lineage>
</organism>
<proteinExistence type="predicted"/>
<evidence type="ECO:0000313" key="1">
    <source>
        <dbReference type="EMBL" id="SVE46409.1"/>
    </source>
</evidence>